<evidence type="ECO:0000256" key="1">
    <source>
        <dbReference type="SAM" id="MobiDB-lite"/>
    </source>
</evidence>
<dbReference type="AlphaFoldDB" id="A0A1I8JK31"/>
<protein>
    <submittedName>
        <fullName evidence="3">Protein kinase domain-containing protein</fullName>
    </submittedName>
</protein>
<sequence>MQRVPITCSESQSPAESPNHLQRVPITCSESQSPAGDDQPLVTYGPHQVSAVGASYAEFPPVAVKLSWSTDGEPSLANQSCNNGFAASDYLLFEFDLANLIWGYVIGQDSPEIYVKTFHLAYGSLLESLQTYGASAPALLPGINSSDMINQTYSLPHGSIQARVLKLTPVDFVGNKSIKIEFIGLPAECPPIERYRLVEPIPVQINSTSVALSTAHSFQTVFLMELYHLTNLTLTGANCTQPQKMTVTFLDGASNVVHNNLILTIDPEDEAGTMYALNGTINAARFRVYFQGRDCENKCPASSFYFNGQCYFAAKQPPQHRVLGQQLCAGIRWMDRGRLFLPRSFEDNIIVSMAALQFAGSLTSEFMVHLGLWSFWEPFQSQPEHTLALANLSRMSWWGSTNSTISAHVICEVTAARRWNRSCDEPYFLPTLDRYYPTSSHEVAGSTPENVSLFEAVKRCLDGSFVADCNYVRQSGQQFVLTKKPERDFHAFSNEVLNSSVGVLVFCR</sequence>
<feature type="region of interest" description="Disordered" evidence="1">
    <location>
        <begin position="1"/>
        <end position="21"/>
    </location>
</feature>
<dbReference type="WBParaSite" id="maker-uti_cns_0048381-snap-gene-0.1-mRNA-1">
    <property type="protein sequence ID" value="maker-uti_cns_0048381-snap-gene-0.1-mRNA-1"/>
    <property type="gene ID" value="maker-uti_cns_0048381-snap-gene-0.1"/>
</dbReference>
<dbReference type="SUPFAM" id="SSF56436">
    <property type="entry name" value="C-type lectin-like"/>
    <property type="match status" value="1"/>
</dbReference>
<keyword evidence="2" id="KW-1185">Reference proteome</keyword>
<evidence type="ECO:0000313" key="3">
    <source>
        <dbReference type="WBParaSite" id="maker-uti_cns_0048381-snap-gene-0.1-mRNA-1"/>
    </source>
</evidence>
<reference evidence="3" key="1">
    <citation type="submission" date="2016-11" db="UniProtKB">
        <authorList>
            <consortium name="WormBaseParasite"/>
        </authorList>
    </citation>
    <scope>IDENTIFICATION</scope>
</reference>
<proteinExistence type="predicted"/>
<accession>A0A1I8JK31</accession>
<name>A0A1I8JK31_9PLAT</name>
<organism evidence="2 3">
    <name type="scientific">Macrostomum lignano</name>
    <dbReference type="NCBI Taxonomy" id="282301"/>
    <lineage>
        <taxon>Eukaryota</taxon>
        <taxon>Metazoa</taxon>
        <taxon>Spiralia</taxon>
        <taxon>Lophotrochozoa</taxon>
        <taxon>Platyhelminthes</taxon>
        <taxon>Rhabditophora</taxon>
        <taxon>Macrostomorpha</taxon>
        <taxon>Macrostomida</taxon>
        <taxon>Macrostomidae</taxon>
        <taxon>Macrostomum</taxon>
    </lineage>
</organism>
<evidence type="ECO:0000313" key="2">
    <source>
        <dbReference type="Proteomes" id="UP000095280"/>
    </source>
</evidence>
<feature type="compositionally biased region" description="Polar residues" evidence="1">
    <location>
        <begin position="8"/>
        <end position="20"/>
    </location>
</feature>
<dbReference type="Proteomes" id="UP000095280">
    <property type="component" value="Unplaced"/>
</dbReference>
<dbReference type="InterPro" id="IPR016187">
    <property type="entry name" value="CTDL_fold"/>
</dbReference>